<accession>A0A1Y3AW48</accession>
<evidence type="ECO:0000313" key="1">
    <source>
        <dbReference type="EMBL" id="OTF72712.1"/>
    </source>
</evidence>
<organism evidence="1 2">
    <name type="scientific">Euroglyphus maynei</name>
    <name type="common">Mayne's house dust mite</name>
    <dbReference type="NCBI Taxonomy" id="6958"/>
    <lineage>
        <taxon>Eukaryota</taxon>
        <taxon>Metazoa</taxon>
        <taxon>Ecdysozoa</taxon>
        <taxon>Arthropoda</taxon>
        <taxon>Chelicerata</taxon>
        <taxon>Arachnida</taxon>
        <taxon>Acari</taxon>
        <taxon>Acariformes</taxon>
        <taxon>Sarcoptiformes</taxon>
        <taxon>Astigmata</taxon>
        <taxon>Psoroptidia</taxon>
        <taxon>Analgoidea</taxon>
        <taxon>Pyroglyphidae</taxon>
        <taxon>Pyroglyphinae</taxon>
        <taxon>Euroglyphus</taxon>
    </lineage>
</organism>
<dbReference type="Proteomes" id="UP000194236">
    <property type="component" value="Unassembled WGS sequence"/>
</dbReference>
<proteinExistence type="predicted"/>
<sequence>MNQYSMVVNLLKKVWLKVLH</sequence>
<reference evidence="1 2" key="1">
    <citation type="submission" date="2017-03" db="EMBL/GenBank/DDBJ databases">
        <title>Genome Survey of Euroglyphus maynei.</title>
        <authorList>
            <person name="Arlian L.G."/>
            <person name="Morgan M.S."/>
            <person name="Rider S.D."/>
        </authorList>
    </citation>
    <scope>NUCLEOTIDE SEQUENCE [LARGE SCALE GENOMIC DNA]</scope>
    <source>
        <strain evidence="1">Arlian Lab</strain>
        <tissue evidence="1">Whole body</tissue>
    </source>
</reference>
<keyword evidence="2" id="KW-1185">Reference proteome</keyword>
<evidence type="ECO:0000313" key="2">
    <source>
        <dbReference type="Proteomes" id="UP000194236"/>
    </source>
</evidence>
<dbReference type="EMBL" id="MUJZ01054980">
    <property type="protein sequence ID" value="OTF72712.1"/>
    <property type="molecule type" value="Genomic_DNA"/>
</dbReference>
<comment type="caution">
    <text evidence="1">The sequence shown here is derived from an EMBL/GenBank/DDBJ whole genome shotgun (WGS) entry which is preliminary data.</text>
</comment>
<gene>
    <name evidence="1" type="ORF">BLA29_015501</name>
</gene>
<protein>
    <submittedName>
        <fullName evidence="1">Uncharacterized protein</fullName>
    </submittedName>
</protein>
<name>A0A1Y3AW48_EURMA</name>
<dbReference type="AlphaFoldDB" id="A0A1Y3AW48"/>